<dbReference type="PRINTS" id="PR00081">
    <property type="entry name" value="GDHRDH"/>
</dbReference>
<sequence>MSMFSLEGKIALVTGAGRGIGRGIAEGLASQGATVICASRTRPELDAAVSAIEAAGGSAMALTMDMAEMDSIDAGVQGVIDAYGRIDILFNNAGMNVRQPIDEVTEEAYDRIMAVNLKGLYFLSQKVARHMRTRRQGKIINVGSLTTGYALAKVSVYTATKGAVGQLTKAQAVEFGPDNIQVNAI</sequence>
<dbReference type="InterPro" id="IPR036291">
    <property type="entry name" value="NAD(P)-bd_dom_sf"/>
</dbReference>
<reference evidence="3" key="1">
    <citation type="submission" date="2018-05" db="EMBL/GenBank/DDBJ databases">
        <authorList>
            <person name="Lanie J.A."/>
            <person name="Ng W.-L."/>
            <person name="Kazmierczak K.M."/>
            <person name="Andrzejewski T.M."/>
            <person name="Davidsen T.M."/>
            <person name="Wayne K.J."/>
            <person name="Tettelin H."/>
            <person name="Glass J.I."/>
            <person name="Rusch D."/>
            <person name="Podicherti R."/>
            <person name="Tsui H.-C.T."/>
            <person name="Winkler M.E."/>
        </authorList>
    </citation>
    <scope>NUCLEOTIDE SEQUENCE</scope>
</reference>
<dbReference type="EMBL" id="UINC01093602">
    <property type="protein sequence ID" value="SVC48148.1"/>
    <property type="molecule type" value="Genomic_DNA"/>
</dbReference>
<dbReference type="Pfam" id="PF00106">
    <property type="entry name" value="adh_short"/>
    <property type="match status" value="1"/>
</dbReference>
<organism evidence="3">
    <name type="scientific">marine metagenome</name>
    <dbReference type="NCBI Taxonomy" id="408172"/>
    <lineage>
        <taxon>unclassified sequences</taxon>
        <taxon>metagenomes</taxon>
        <taxon>ecological metagenomes</taxon>
    </lineage>
</organism>
<dbReference type="PANTHER" id="PTHR43669:SF3">
    <property type="entry name" value="ALCOHOL DEHYDROGENASE, PUTATIVE (AFU_ORTHOLOGUE AFUA_3G03445)-RELATED"/>
    <property type="match status" value="1"/>
</dbReference>
<proteinExistence type="inferred from homology"/>
<feature type="non-terminal residue" evidence="3">
    <location>
        <position position="185"/>
    </location>
</feature>
<dbReference type="PROSITE" id="PS00061">
    <property type="entry name" value="ADH_SHORT"/>
    <property type="match status" value="1"/>
</dbReference>
<dbReference type="GO" id="GO:0016491">
    <property type="term" value="F:oxidoreductase activity"/>
    <property type="evidence" value="ECO:0007669"/>
    <property type="project" value="UniProtKB-KW"/>
</dbReference>
<evidence type="ECO:0000313" key="3">
    <source>
        <dbReference type="EMBL" id="SVC48148.1"/>
    </source>
</evidence>
<gene>
    <name evidence="3" type="ORF">METZ01_LOCUS301002</name>
</gene>
<keyword evidence="2" id="KW-0560">Oxidoreductase</keyword>
<accession>A0A382MI29</accession>
<dbReference type="PANTHER" id="PTHR43669">
    <property type="entry name" value="5-KETO-D-GLUCONATE 5-REDUCTASE"/>
    <property type="match status" value="1"/>
</dbReference>
<comment type="similarity">
    <text evidence="1">Belongs to the short-chain dehydrogenases/reductases (SDR) family.</text>
</comment>
<dbReference type="InterPro" id="IPR002347">
    <property type="entry name" value="SDR_fam"/>
</dbReference>
<dbReference type="InterPro" id="IPR020904">
    <property type="entry name" value="Sc_DH/Rdtase_CS"/>
</dbReference>
<dbReference type="SUPFAM" id="SSF51735">
    <property type="entry name" value="NAD(P)-binding Rossmann-fold domains"/>
    <property type="match status" value="1"/>
</dbReference>
<name>A0A382MI29_9ZZZZ</name>
<evidence type="ECO:0000256" key="1">
    <source>
        <dbReference type="ARBA" id="ARBA00006484"/>
    </source>
</evidence>
<evidence type="ECO:0000256" key="2">
    <source>
        <dbReference type="ARBA" id="ARBA00023002"/>
    </source>
</evidence>
<protein>
    <submittedName>
        <fullName evidence="3">Uncharacterized protein</fullName>
    </submittedName>
</protein>
<dbReference type="PRINTS" id="PR00080">
    <property type="entry name" value="SDRFAMILY"/>
</dbReference>
<dbReference type="Gene3D" id="3.40.50.720">
    <property type="entry name" value="NAD(P)-binding Rossmann-like Domain"/>
    <property type="match status" value="1"/>
</dbReference>
<dbReference type="FunFam" id="3.40.50.720:FF:000084">
    <property type="entry name" value="Short-chain dehydrogenase reductase"/>
    <property type="match status" value="1"/>
</dbReference>
<dbReference type="AlphaFoldDB" id="A0A382MI29"/>